<evidence type="ECO:0000256" key="3">
    <source>
        <dbReference type="ARBA" id="ARBA00022692"/>
    </source>
</evidence>
<dbReference type="InterPro" id="IPR002995">
    <property type="entry name" value="Surf4"/>
</dbReference>
<keyword evidence="5 6" id="KW-0472">Membrane</keyword>
<evidence type="ECO:0000313" key="8">
    <source>
        <dbReference type="Proteomes" id="UP000031668"/>
    </source>
</evidence>
<dbReference type="OMA" id="RHRHFPW"/>
<keyword evidence="4 6" id="KW-1133">Transmembrane helix</keyword>
<feature type="transmembrane region" description="Helical" evidence="6">
    <location>
        <begin position="200"/>
        <end position="231"/>
    </location>
</feature>
<evidence type="ECO:0000256" key="5">
    <source>
        <dbReference type="ARBA" id="ARBA00023136"/>
    </source>
</evidence>
<keyword evidence="3 6" id="KW-0812">Transmembrane</keyword>
<evidence type="ECO:0000313" key="7">
    <source>
        <dbReference type="EMBL" id="KII72135.1"/>
    </source>
</evidence>
<feature type="transmembrane region" description="Helical" evidence="6">
    <location>
        <begin position="103"/>
        <end position="122"/>
    </location>
</feature>
<protein>
    <submittedName>
        <fullName evidence="7">Surfeit locus protein 4</fullName>
    </submittedName>
</protein>
<sequence>MQFIQAHRDVFPPQKQLMERAEMFADSVVRKSRYILPYMAKFCILSTFFEDALRMWFQWPEQRDYFNHVWRCGVIFSNVLVFLNLFLQLIPGALVCVNKYATQSAYILLGTVVVQGIVYKVIFNLQYLMKSAAILGGLILLLASYREEMKSTMFATLPKIESAYSSPKSVLQLGGRVLIMLMFLTLFISEKEWGSLITWLRLFVSFGLMVCILVGYKTTLAGLAAAAWLMLSNLVHNSFWKYEPHTHHHDYYKFDFFQTMSVIGGLLLLVSIGPGSASVDERKKRW</sequence>
<feature type="transmembrane region" description="Helical" evidence="6">
    <location>
        <begin position="256"/>
        <end position="277"/>
    </location>
</feature>
<reference evidence="7 8" key="1">
    <citation type="journal article" date="2014" name="Genome Biol. Evol.">
        <title>The genome of the myxosporean Thelohanellus kitauei shows adaptations to nutrient acquisition within its fish host.</title>
        <authorList>
            <person name="Yang Y."/>
            <person name="Xiong J."/>
            <person name="Zhou Z."/>
            <person name="Huo F."/>
            <person name="Miao W."/>
            <person name="Ran C."/>
            <person name="Liu Y."/>
            <person name="Zhang J."/>
            <person name="Feng J."/>
            <person name="Wang M."/>
            <person name="Wang M."/>
            <person name="Wang L."/>
            <person name="Yao B."/>
        </authorList>
    </citation>
    <scope>NUCLEOTIDE SEQUENCE [LARGE SCALE GENOMIC DNA]</scope>
    <source>
        <strain evidence="7">Wuqing</strain>
    </source>
</reference>
<dbReference type="Pfam" id="PF02077">
    <property type="entry name" value="SURF4"/>
    <property type="match status" value="1"/>
</dbReference>
<name>A0A0C2N766_THEKT</name>
<proteinExistence type="inferred from homology"/>
<organism evidence="7 8">
    <name type="scientific">Thelohanellus kitauei</name>
    <name type="common">Myxosporean</name>
    <dbReference type="NCBI Taxonomy" id="669202"/>
    <lineage>
        <taxon>Eukaryota</taxon>
        <taxon>Metazoa</taxon>
        <taxon>Cnidaria</taxon>
        <taxon>Myxozoa</taxon>
        <taxon>Myxosporea</taxon>
        <taxon>Bivalvulida</taxon>
        <taxon>Platysporina</taxon>
        <taxon>Myxobolidae</taxon>
        <taxon>Thelohanellus</taxon>
    </lineage>
</organism>
<feature type="transmembrane region" description="Helical" evidence="6">
    <location>
        <begin position="69"/>
        <end position="91"/>
    </location>
</feature>
<dbReference type="AlphaFoldDB" id="A0A0C2N766"/>
<comment type="caution">
    <text evidence="7">The sequence shown here is derived from an EMBL/GenBank/DDBJ whole genome shotgun (WGS) entry which is preliminary data.</text>
</comment>
<feature type="transmembrane region" description="Helical" evidence="6">
    <location>
        <begin position="127"/>
        <end position="145"/>
    </location>
</feature>
<gene>
    <name evidence="7" type="ORF">RF11_13033</name>
</gene>
<evidence type="ECO:0000256" key="1">
    <source>
        <dbReference type="ARBA" id="ARBA00004141"/>
    </source>
</evidence>
<dbReference type="OrthoDB" id="7859621at2759"/>
<comment type="subcellular location">
    <subcellularLocation>
        <location evidence="1">Membrane</location>
        <topology evidence="1">Multi-pass membrane protein</topology>
    </subcellularLocation>
</comment>
<accession>A0A0C2N766</accession>
<feature type="transmembrane region" description="Helical" evidence="6">
    <location>
        <begin position="170"/>
        <end position="188"/>
    </location>
</feature>
<dbReference type="GO" id="GO:0016020">
    <property type="term" value="C:membrane"/>
    <property type="evidence" value="ECO:0007669"/>
    <property type="project" value="UniProtKB-SubCell"/>
</dbReference>
<evidence type="ECO:0000256" key="6">
    <source>
        <dbReference type="SAM" id="Phobius"/>
    </source>
</evidence>
<keyword evidence="8" id="KW-1185">Reference proteome</keyword>
<evidence type="ECO:0000256" key="4">
    <source>
        <dbReference type="ARBA" id="ARBA00022989"/>
    </source>
</evidence>
<dbReference type="EMBL" id="JWZT01001384">
    <property type="protein sequence ID" value="KII72135.1"/>
    <property type="molecule type" value="Genomic_DNA"/>
</dbReference>
<evidence type="ECO:0000256" key="2">
    <source>
        <dbReference type="ARBA" id="ARBA00006945"/>
    </source>
</evidence>
<comment type="similarity">
    <text evidence="2">Belongs to the SURF4 family.</text>
</comment>
<dbReference type="Proteomes" id="UP000031668">
    <property type="component" value="Unassembled WGS sequence"/>
</dbReference>